<evidence type="ECO:0000256" key="1">
    <source>
        <dbReference type="SAM" id="MobiDB-lite"/>
    </source>
</evidence>
<feature type="compositionally biased region" description="Basic residues" evidence="1">
    <location>
        <begin position="194"/>
        <end position="204"/>
    </location>
</feature>
<feature type="compositionally biased region" description="Acidic residues" evidence="1">
    <location>
        <begin position="147"/>
        <end position="163"/>
    </location>
</feature>
<organism evidence="2 3">
    <name type="scientific">Mycena metata</name>
    <dbReference type="NCBI Taxonomy" id="1033252"/>
    <lineage>
        <taxon>Eukaryota</taxon>
        <taxon>Fungi</taxon>
        <taxon>Dikarya</taxon>
        <taxon>Basidiomycota</taxon>
        <taxon>Agaricomycotina</taxon>
        <taxon>Agaricomycetes</taxon>
        <taxon>Agaricomycetidae</taxon>
        <taxon>Agaricales</taxon>
        <taxon>Marasmiineae</taxon>
        <taxon>Mycenaceae</taxon>
        <taxon>Mycena</taxon>
    </lineage>
</organism>
<feature type="region of interest" description="Disordered" evidence="1">
    <location>
        <begin position="183"/>
        <end position="210"/>
    </location>
</feature>
<feature type="region of interest" description="Disordered" evidence="1">
    <location>
        <begin position="146"/>
        <end position="167"/>
    </location>
</feature>
<accession>A0AAD7HKB4</accession>
<sequence>MPNPRGAAASGARGRGRGRGRGGTRGQPAKRAAPDSDYEENPAAKKQKQAVSTTPADAPTAPEDTTTGPRSHLGREKKAARYRDAEADILPRAKRTSAQVQTEADALAAARAELARQHIEAIAKVAELTAAQDKLAAEEEKNRVLTLDDDYDSGDELSADQDEPMLHISQEDFDRIEDEEAYRSANEFEDKPKKNPTTKRMKKPARGETRATVNAAVVALAEADKVAKKKGVQNADAAGASAKAGLSKCWTSVSSKAPQIHPPTSPKLGGLDDDDAAATRPTTNDAKTVRANKMVAINLDVSSDDDEETPSRILDRPVKAPRPRIKAEPTSAKLAPLRVKATPKAGIKTESSGTFNFTPPSHADVKNLPAFIAPTWTTKFLQGCYVALLKVPKPMSFATAVDAQVTVDILQGVLDDYYPGCGWELRWGDAICTKAVARLGERRGLFGRAGVNAVDEEFKQFKYFGPLDGPKDERGVRLLDKTQADAKYALRFNGPAFFKTPTPELHTLTPMHKDYIKPAGFLESRPFIASVKPYIKGGKFRIVLQPNGDVDLQQSVLPFGGLVMGAVSIERGYKLHLTGDRLQNSVPDFSATVYANAAAGYLKAIRKMSAKRWESILTACDAGTTAEEAAAAASGLDTLDGAREEMYLPSSP</sequence>
<feature type="compositionally biased region" description="Basic and acidic residues" evidence="1">
    <location>
        <begin position="73"/>
        <end position="91"/>
    </location>
</feature>
<protein>
    <submittedName>
        <fullName evidence="2">Uncharacterized protein</fullName>
    </submittedName>
</protein>
<reference evidence="2" key="1">
    <citation type="submission" date="2023-03" db="EMBL/GenBank/DDBJ databases">
        <title>Massive genome expansion in bonnet fungi (Mycena s.s.) driven by repeated elements and novel gene families across ecological guilds.</title>
        <authorList>
            <consortium name="Lawrence Berkeley National Laboratory"/>
            <person name="Harder C.B."/>
            <person name="Miyauchi S."/>
            <person name="Viragh M."/>
            <person name="Kuo A."/>
            <person name="Thoen E."/>
            <person name="Andreopoulos B."/>
            <person name="Lu D."/>
            <person name="Skrede I."/>
            <person name="Drula E."/>
            <person name="Henrissat B."/>
            <person name="Morin E."/>
            <person name="Kohler A."/>
            <person name="Barry K."/>
            <person name="LaButti K."/>
            <person name="Morin E."/>
            <person name="Salamov A."/>
            <person name="Lipzen A."/>
            <person name="Mereny Z."/>
            <person name="Hegedus B."/>
            <person name="Baldrian P."/>
            <person name="Stursova M."/>
            <person name="Weitz H."/>
            <person name="Taylor A."/>
            <person name="Grigoriev I.V."/>
            <person name="Nagy L.G."/>
            <person name="Martin F."/>
            <person name="Kauserud H."/>
        </authorList>
    </citation>
    <scope>NUCLEOTIDE SEQUENCE</scope>
    <source>
        <strain evidence="2">CBHHK182m</strain>
    </source>
</reference>
<feature type="compositionally biased region" description="Low complexity" evidence="1">
    <location>
        <begin position="1"/>
        <end position="12"/>
    </location>
</feature>
<dbReference type="AlphaFoldDB" id="A0AAD7HKB4"/>
<dbReference type="Proteomes" id="UP001215598">
    <property type="component" value="Unassembled WGS sequence"/>
</dbReference>
<feature type="region of interest" description="Disordered" evidence="1">
    <location>
        <begin position="254"/>
        <end position="287"/>
    </location>
</feature>
<evidence type="ECO:0000313" key="3">
    <source>
        <dbReference type="Proteomes" id="UP001215598"/>
    </source>
</evidence>
<keyword evidence="3" id="KW-1185">Reference proteome</keyword>
<evidence type="ECO:0000313" key="2">
    <source>
        <dbReference type="EMBL" id="KAJ7721798.1"/>
    </source>
</evidence>
<dbReference type="EMBL" id="JARKIB010000226">
    <property type="protein sequence ID" value="KAJ7721798.1"/>
    <property type="molecule type" value="Genomic_DNA"/>
</dbReference>
<name>A0AAD7HKB4_9AGAR</name>
<feature type="region of interest" description="Disordered" evidence="1">
    <location>
        <begin position="1"/>
        <end position="99"/>
    </location>
</feature>
<gene>
    <name evidence="2" type="ORF">B0H16DRAFT_1896342</name>
</gene>
<comment type="caution">
    <text evidence="2">The sequence shown here is derived from an EMBL/GenBank/DDBJ whole genome shotgun (WGS) entry which is preliminary data.</text>
</comment>
<proteinExistence type="predicted"/>
<feature type="compositionally biased region" description="Low complexity" evidence="1">
    <location>
        <begin position="53"/>
        <end position="67"/>
    </location>
</feature>